<feature type="domain" description="Type I restriction modification DNA specificity" evidence="4">
    <location>
        <begin position="261"/>
        <end position="369"/>
    </location>
</feature>
<proteinExistence type="inferred from homology"/>
<evidence type="ECO:0000256" key="1">
    <source>
        <dbReference type="ARBA" id="ARBA00010923"/>
    </source>
</evidence>
<dbReference type="OrthoDB" id="164285at2"/>
<dbReference type="InterPro" id="IPR000055">
    <property type="entry name" value="Restrct_endonuc_typeI_TRD"/>
</dbReference>
<gene>
    <name evidence="5" type="ORF">CFX0092_B0849</name>
</gene>
<dbReference type="Pfam" id="PF01420">
    <property type="entry name" value="Methylase_S"/>
    <property type="match status" value="2"/>
</dbReference>
<keyword evidence="5" id="KW-0378">Hydrolase</keyword>
<dbReference type="GO" id="GO:0003677">
    <property type="term" value="F:DNA binding"/>
    <property type="evidence" value="ECO:0007669"/>
    <property type="project" value="UniProtKB-KW"/>
</dbReference>
<dbReference type="REBASE" id="154723">
    <property type="entry name" value="S.AspCfxKORF850P"/>
</dbReference>
<dbReference type="InterPro" id="IPR044946">
    <property type="entry name" value="Restrct_endonuc_typeI_TRD_sf"/>
</dbReference>
<evidence type="ECO:0000256" key="3">
    <source>
        <dbReference type="ARBA" id="ARBA00023125"/>
    </source>
</evidence>
<comment type="similarity">
    <text evidence="1">Belongs to the type-I restriction system S methylase family.</text>
</comment>
<keyword evidence="6" id="KW-1185">Reference proteome</keyword>
<evidence type="ECO:0000313" key="6">
    <source>
        <dbReference type="Proteomes" id="UP000215027"/>
    </source>
</evidence>
<dbReference type="PANTHER" id="PTHR30408">
    <property type="entry name" value="TYPE-1 RESTRICTION ENZYME ECOKI SPECIFICITY PROTEIN"/>
    <property type="match status" value="1"/>
</dbReference>
<dbReference type="CDD" id="cd17256">
    <property type="entry name" value="RMtype1_S_EcoJA65PI-TRD1-CR1_like"/>
    <property type="match status" value="1"/>
</dbReference>
<dbReference type="EMBL" id="LN890656">
    <property type="protein sequence ID" value="CUS06383.1"/>
    <property type="molecule type" value="Genomic_DNA"/>
</dbReference>
<organism evidence="5 6">
    <name type="scientific">Candidatus Promineifilum breve</name>
    <dbReference type="NCBI Taxonomy" id="1806508"/>
    <lineage>
        <taxon>Bacteria</taxon>
        <taxon>Bacillati</taxon>
        <taxon>Chloroflexota</taxon>
        <taxon>Ardenticatenia</taxon>
        <taxon>Candidatus Promineifilales</taxon>
        <taxon>Candidatus Promineifilaceae</taxon>
        <taxon>Candidatus Promineifilum</taxon>
    </lineage>
</organism>
<evidence type="ECO:0000256" key="2">
    <source>
        <dbReference type="ARBA" id="ARBA00022747"/>
    </source>
</evidence>
<dbReference type="Gene3D" id="3.90.220.20">
    <property type="entry name" value="DNA methylase specificity domains"/>
    <property type="match status" value="2"/>
</dbReference>
<dbReference type="InterPro" id="IPR052021">
    <property type="entry name" value="Type-I_RS_S_subunit"/>
</dbReference>
<sequence>MSKFPIVPFAHLFERVERKVILEDTVTYQRIGVRWYGLGAFIRDSELGMNISRKQQWVVESGDVIYNKLFAWKGSFAIAGADVHGQIASDKFPTYRHDPEQLDLGYLRYYFQTPSIAKQAENLSKGAAAISKLTLNPPQFWDLTIPLPPLVEQQRIVARIEALAGKIAAARRLREEATTETHLLLENLIDTAFEEIHHPAYPLRHLTTKIGSGSTPRGGKEVYAESGVPLIRSLNVRMRTFQWDGIAFISDDVHQQMAGTQVEPNDVLLNITGASIGRVSCAPNVPTANVTQHVMIIRPTQTLNNRYLMYWLSRPSMQNSINEQQKGATRQAITKSQVAQFEIPLPPIDEQIKIVNQLDNYQSQIQLVQLEQTQTNQELDALLPAILDRAFKGAL</sequence>
<accession>A0A161KBI5</accession>
<dbReference type="GO" id="GO:0009307">
    <property type="term" value="P:DNA restriction-modification system"/>
    <property type="evidence" value="ECO:0007669"/>
    <property type="project" value="UniProtKB-KW"/>
</dbReference>
<dbReference type="RefSeq" id="WP_157913388.1">
    <property type="nucleotide sequence ID" value="NZ_LN890656.1"/>
</dbReference>
<evidence type="ECO:0000313" key="5">
    <source>
        <dbReference type="EMBL" id="CUS06383.1"/>
    </source>
</evidence>
<dbReference type="PANTHER" id="PTHR30408:SF12">
    <property type="entry name" value="TYPE I RESTRICTION ENZYME MJAVIII SPECIFICITY SUBUNIT"/>
    <property type="match status" value="1"/>
</dbReference>
<name>A0A161KBI5_9CHLR</name>
<keyword evidence="5" id="KW-0255">Endonuclease</keyword>
<reference evidence="5" key="1">
    <citation type="submission" date="2016-01" db="EMBL/GenBank/DDBJ databases">
        <authorList>
            <person name="Mcilroy J.S."/>
            <person name="Karst M S."/>
            <person name="Albertsen M."/>
        </authorList>
    </citation>
    <scope>NUCLEOTIDE SEQUENCE</scope>
    <source>
        <strain evidence="5">Cfx-K</strain>
    </source>
</reference>
<dbReference type="Proteomes" id="UP000215027">
    <property type="component" value="Chromosome II"/>
</dbReference>
<keyword evidence="5" id="KW-0540">Nuclease</keyword>
<dbReference type="AlphaFoldDB" id="A0A161KBI5"/>
<feature type="domain" description="Type I restriction modification DNA specificity" evidence="4">
    <location>
        <begin position="50"/>
        <end position="176"/>
    </location>
</feature>
<dbReference type="SUPFAM" id="SSF116734">
    <property type="entry name" value="DNA methylase specificity domain"/>
    <property type="match status" value="2"/>
</dbReference>
<keyword evidence="2" id="KW-0680">Restriction system</keyword>
<protein>
    <submittedName>
        <fullName evidence="5">Restriction endonuclease S subunits</fullName>
    </submittedName>
</protein>
<dbReference type="GO" id="GO:0004519">
    <property type="term" value="F:endonuclease activity"/>
    <property type="evidence" value="ECO:0007669"/>
    <property type="project" value="UniProtKB-KW"/>
</dbReference>
<dbReference type="KEGG" id="pbf:CFX0092_B0849"/>
<keyword evidence="3" id="KW-0238">DNA-binding</keyword>
<evidence type="ECO:0000259" key="4">
    <source>
        <dbReference type="Pfam" id="PF01420"/>
    </source>
</evidence>